<evidence type="ECO:0000313" key="3">
    <source>
        <dbReference type="Proteomes" id="UP000295277"/>
    </source>
</evidence>
<dbReference type="InterPro" id="IPR001173">
    <property type="entry name" value="Glyco_trans_2-like"/>
</dbReference>
<dbReference type="SUPFAM" id="SSF53448">
    <property type="entry name" value="Nucleotide-diphospho-sugar transferases"/>
    <property type="match status" value="1"/>
</dbReference>
<dbReference type="Gene3D" id="3.90.550.10">
    <property type="entry name" value="Spore Coat Polysaccharide Biosynthesis Protein SpsA, Chain A"/>
    <property type="match status" value="1"/>
</dbReference>
<sequence length="320" mass="34963">MTCHIAISIINFRTAELTLNCVRSVLHDIGDIDARIVVVDNASGDGSADKIAAWIAAQPAGAPVELVRSSANTGFSGGHNQGMAAVEADHYLILNSDAVLRPGFLKTILAAAEAHPEAGLIAPLIETDEGEIQVSCFRFQSPWSEFIRAASSAPVTRLLRRHVVALTPPVDPGEIGWASFCCILLRGRMVREIGPMDEGYFLYFDDCDYSLKARGAGWKIVQEPRAVAVHFRGGSGPVKTLEKARKRLPAYYYASRTRFLYKAYGQDGVIAANLLWHAGRALAQSRRLFGKPVPRAVAAEWRDIWINAFRPLGPRRAPGE</sequence>
<dbReference type="PANTHER" id="PTHR43179">
    <property type="entry name" value="RHAMNOSYLTRANSFERASE WBBL"/>
    <property type="match status" value="1"/>
</dbReference>
<reference evidence="2 3" key="1">
    <citation type="submission" date="2019-03" db="EMBL/GenBank/DDBJ databases">
        <title>Genomic Encyclopedia of Type Strains, Phase IV (KMG-IV): sequencing the most valuable type-strain genomes for metagenomic binning, comparative biology and taxonomic classification.</title>
        <authorList>
            <person name="Goeker M."/>
        </authorList>
    </citation>
    <scope>NUCLEOTIDE SEQUENCE [LARGE SCALE GENOMIC DNA]</scope>
    <source>
        <strain evidence="2 3">DSM 21153</strain>
    </source>
</reference>
<comment type="caution">
    <text evidence="2">The sequence shown here is derived from an EMBL/GenBank/DDBJ whole genome shotgun (WGS) entry which is preliminary data.</text>
</comment>
<dbReference type="PANTHER" id="PTHR43179:SF7">
    <property type="entry name" value="RHAMNOSYLTRANSFERASE WBBL"/>
    <property type="match status" value="1"/>
</dbReference>
<organism evidence="2 3">
    <name type="scientific">Rhodovulum steppense</name>
    <dbReference type="NCBI Taxonomy" id="540251"/>
    <lineage>
        <taxon>Bacteria</taxon>
        <taxon>Pseudomonadati</taxon>
        <taxon>Pseudomonadota</taxon>
        <taxon>Alphaproteobacteria</taxon>
        <taxon>Rhodobacterales</taxon>
        <taxon>Paracoccaceae</taxon>
        <taxon>Rhodovulum</taxon>
    </lineage>
</organism>
<proteinExistence type="predicted"/>
<name>A0A4R1YMK7_9RHOB</name>
<dbReference type="AlphaFoldDB" id="A0A4R1YMK7"/>
<protein>
    <recommendedName>
        <fullName evidence="1">Glycosyltransferase 2-like domain-containing protein</fullName>
    </recommendedName>
</protein>
<dbReference type="EMBL" id="SLVM01000024">
    <property type="protein sequence ID" value="TCM78973.1"/>
    <property type="molecule type" value="Genomic_DNA"/>
</dbReference>
<dbReference type="InterPro" id="IPR029044">
    <property type="entry name" value="Nucleotide-diphossugar_trans"/>
</dbReference>
<dbReference type="CDD" id="cd04186">
    <property type="entry name" value="GT_2_like_c"/>
    <property type="match status" value="1"/>
</dbReference>
<dbReference type="OrthoDB" id="9771846at2"/>
<dbReference type="RefSeq" id="WP_132696211.1">
    <property type="nucleotide sequence ID" value="NZ_SLVM01000024.1"/>
</dbReference>
<gene>
    <name evidence="2" type="ORF">EV216_12420</name>
</gene>
<evidence type="ECO:0000313" key="2">
    <source>
        <dbReference type="EMBL" id="TCM78973.1"/>
    </source>
</evidence>
<dbReference type="Pfam" id="PF00535">
    <property type="entry name" value="Glycos_transf_2"/>
    <property type="match status" value="1"/>
</dbReference>
<keyword evidence="3" id="KW-1185">Reference proteome</keyword>
<feature type="domain" description="Glycosyltransferase 2-like" evidence="1">
    <location>
        <begin position="9"/>
        <end position="125"/>
    </location>
</feature>
<accession>A0A4R1YMK7</accession>
<evidence type="ECO:0000259" key="1">
    <source>
        <dbReference type="Pfam" id="PF00535"/>
    </source>
</evidence>
<dbReference type="Proteomes" id="UP000295277">
    <property type="component" value="Unassembled WGS sequence"/>
</dbReference>